<evidence type="ECO:0008006" key="3">
    <source>
        <dbReference type="Google" id="ProtNLM"/>
    </source>
</evidence>
<keyword evidence="2" id="KW-1185">Reference proteome</keyword>
<dbReference type="EMBL" id="JAFEUM010000012">
    <property type="protein sequence ID" value="MBM7038541.1"/>
    <property type="molecule type" value="Genomic_DNA"/>
</dbReference>
<comment type="caution">
    <text evidence="1">The sequence shown here is derived from an EMBL/GenBank/DDBJ whole genome shotgun (WGS) entry which is preliminary data.</text>
</comment>
<organism evidence="1 2">
    <name type="scientific">Vibrio ulleungensis</name>
    <dbReference type="NCBI Taxonomy" id="2807619"/>
    <lineage>
        <taxon>Bacteria</taxon>
        <taxon>Pseudomonadati</taxon>
        <taxon>Pseudomonadota</taxon>
        <taxon>Gammaproteobacteria</taxon>
        <taxon>Vibrionales</taxon>
        <taxon>Vibrionaceae</taxon>
        <taxon>Vibrio</taxon>
    </lineage>
</organism>
<accession>A0ABS2HP96</accession>
<proteinExistence type="predicted"/>
<evidence type="ECO:0000313" key="2">
    <source>
        <dbReference type="Proteomes" id="UP000809621"/>
    </source>
</evidence>
<reference evidence="1 2" key="1">
    <citation type="submission" date="2021-02" db="EMBL/GenBank/DDBJ databases">
        <authorList>
            <person name="Park J.-S."/>
        </authorList>
    </citation>
    <scope>NUCLEOTIDE SEQUENCE [LARGE SCALE GENOMIC DNA]</scope>
    <source>
        <strain evidence="1 2">188UL20-2</strain>
    </source>
</reference>
<dbReference type="Proteomes" id="UP000809621">
    <property type="component" value="Unassembled WGS sequence"/>
</dbReference>
<gene>
    <name evidence="1" type="ORF">JQC93_19365</name>
</gene>
<name>A0ABS2HP96_9VIBR</name>
<sequence>MKTIEYAPDTLNTFQSRGATIDELFGASDWIDYDLVELISKEGQQNPIRVAITQALGDNKPRLYLIDGHHRTLSASLDDIAVIGFEPEEMEWHEFIKQNALANYHKLAEAKTTNAQRKEMAYSYMSNLLLSDGYVKKAEFVELFRSATISADTLKRMWSRINKASQLDGFVFPRNYAQLLSEIRKFEGNETPQPDNMVLKQQDKLDAIGNILNECNEATLAALPEYLKQIDYIRARAVQKEMTRYRNRKDVQESARKTVRKSIETKAVEVGNLYRDTWHAAMLLQNIHKKPELKQELFDLLLTDDAVNKPEPEIEKVIQYVQVDEHGEVIL</sequence>
<dbReference type="CDD" id="cd16387">
    <property type="entry name" value="ParB_N_Srx"/>
    <property type="match status" value="1"/>
</dbReference>
<dbReference type="RefSeq" id="WP_205159981.1">
    <property type="nucleotide sequence ID" value="NZ_JAFEUM010000012.1"/>
</dbReference>
<evidence type="ECO:0000313" key="1">
    <source>
        <dbReference type="EMBL" id="MBM7038541.1"/>
    </source>
</evidence>
<protein>
    <recommendedName>
        <fullName evidence="3">ParB/Sulfiredoxin domain-containing protein</fullName>
    </recommendedName>
</protein>